<proteinExistence type="predicted"/>
<evidence type="ECO:0000313" key="2">
    <source>
        <dbReference type="Proteomes" id="UP001231649"/>
    </source>
</evidence>
<comment type="caution">
    <text evidence="1">The sequence shown here is derived from an EMBL/GenBank/DDBJ whole genome shotgun (WGS) entry which is preliminary data.</text>
</comment>
<evidence type="ECO:0000313" key="1">
    <source>
        <dbReference type="EMBL" id="KAJ8717213.1"/>
    </source>
</evidence>
<gene>
    <name evidence="1" type="ORF">PYW08_005612</name>
</gene>
<accession>A0ACC2QH28</accession>
<dbReference type="Proteomes" id="UP001231649">
    <property type="component" value="Chromosome 18"/>
</dbReference>
<sequence>MAAFIGRKKVLYQLRQVPRQLHNYNSSRKTIVPSFDMTTERKAFLDVLPEVINTVVTGPKLAELPQIRSWVKELLEYMLGRGKLGRGLMVSIGYRMFEEPENYSEETQHHARVLGWCSEMLQSKFIILDDILDNAIVRRGQPCWHTRPDVGISGINDAVLLYQSALEVMDLYFGKTDFYADLMRYFNEAVYRASMGEHFDLWASYNKEKGNLDVFSMDLVNTMAKNKTSYYSFKLPIFLPLLLVKNGKQKANEQLSKICSEFGKLMHYQDDYMDVCRIETVTGKTGRDIQEGKCTWVAVTALQHCNEAQRAIFKECYGSKDPEHVKRIKQLYNELHIPKLSLTMKSLLLRKTLCLNQLRTLHRSAVAFSVPATFNMHQNKRKFDQVLPEVMDTLMTSPKFTKQSPEFRNRIEKLLTYSLDSGKQGTGLAVPFTYQKLEDPKYFMEEKLHPARLVGWGLLIVQGSIIVVDDIIESSTARLDKPCWYQLPDVGTSAINDSFLINHCVMEVFELKFGKEPFFTDLVNVLNESLIHTAVGQYLDYSSSYSKAKNNLDSFTMERFNAIAAQKTSYYSIRLPVQAGLVFVKNRKERDTTELNNICLEFGKILQFQNDYEDVFWDTASSGKVCADIQDGKITWFAVTALERCNKAQRAIFKEYYGSKDPEHVKRIKQLYDELQIEEVYQKFKKSFYEDLERRIRALPRKGETELFLEIMEICRKQIY</sequence>
<organism evidence="1 2">
    <name type="scientific">Mythimna loreyi</name>
    <dbReference type="NCBI Taxonomy" id="667449"/>
    <lineage>
        <taxon>Eukaryota</taxon>
        <taxon>Metazoa</taxon>
        <taxon>Ecdysozoa</taxon>
        <taxon>Arthropoda</taxon>
        <taxon>Hexapoda</taxon>
        <taxon>Insecta</taxon>
        <taxon>Pterygota</taxon>
        <taxon>Neoptera</taxon>
        <taxon>Endopterygota</taxon>
        <taxon>Lepidoptera</taxon>
        <taxon>Glossata</taxon>
        <taxon>Ditrysia</taxon>
        <taxon>Noctuoidea</taxon>
        <taxon>Noctuidae</taxon>
        <taxon>Noctuinae</taxon>
        <taxon>Hadenini</taxon>
        <taxon>Mythimna</taxon>
    </lineage>
</organism>
<reference evidence="1" key="1">
    <citation type="submission" date="2023-03" db="EMBL/GenBank/DDBJ databases">
        <title>Chromosome-level genomes of two armyworms, Mythimna separata and Mythimna loreyi, provide insights into the biosynthesis and reception of sex pheromones.</title>
        <authorList>
            <person name="Zhao H."/>
        </authorList>
    </citation>
    <scope>NUCLEOTIDE SEQUENCE</scope>
    <source>
        <strain evidence="1">BeijingLab</strain>
    </source>
</reference>
<dbReference type="EMBL" id="CM056794">
    <property type="protein sequence ID" value="KAJ8717213.1"/>
    <property type="molecule type" value="Genomic_DNA"/>
</dbReference>
<keyword evidence="2" id="KW-1185">Reference proteome</keyword>
<name>A0ACC2QH28_9NEOP</name>
<protein>
    <submittedName>
        <fullName evidence="1">Uncharacterized protein</fullName>
    </submittedName>
</protein>